<dbReference type="Gene3D" id="1.10.510.10">
    <property type="entry name" value="Transferase(Phosphotransferase) domain 1"/>
    <property type="match status" value="2"/>
</dbReference>
<dbReference type="SUPFAM" id="SSF56112">
    <property type="entry name" value="Protein kinase-like (PK-like)"/>
    <property type="match status" value="2"/>
</dbReference>
<feature type="compositionally biased region" description="Basic and acidic residues" evidence="13">
    <location>
        <begin position="609"/>
        <end position="620"/>
    </location>
</feature>
<dbReference type="FunFam" id="3.10.110.10:FF:000050">
    <property type="entry name" value="eIF-2-alpha kinase GCN2"/>
    <property type="match status" value="1"/>
</dbReference>
<feature type="region of interest" description="Disordered" evidence="13">
    <location>
        <begin position="649"/>
        <end position="695"/>
    </location>
</feature>
<keyword evidence="17" id="KW-1185">Reference proteome</keyword>
<dbReference type="Gene3D" id="3.30.200.20">
    <property type="entry name" value="Phosphorylase Kinase, domain 1"/>
    <property type="match status" value="1"/>
</dbReference>
<evidence type="ECO:0000256" key="9">
    <source>
        <dbReference type="ARBA" id="ARBA00048679"/>
    </source>
</evidence>
<gene>
    <name evidence="16" type="ORF">WA026_004886</name>
</gene>
<comment type="catalytic activity">
    <reaction evidence="8">
        <text>L-threonyl-[protein] + ATP = O-phospho-L-threonyl-[protein] + ADP + H(+)</text>
        <dbReference type="Rhea" id="RHEA:46608"/>
        <dbReference type="Rhea" id="RHEA-COMP:11060"/>
        <dbReference type="Rhea" id="RHEA-COMP:11605"/>
        <dbReference type="ChEBI" id="CHEBI:15378"/>
        <dbReference type="ChEBI" id="CHEBI:30013"/>
        <dbReference type="ChEBI" id="CHEBI:30616"/>
        <dbReference type="ChEBI" id="CHEBI:61977"/>
        <dbReference type="ChEBI" id="CHEBI:456216"/>
        <dbReference type="EC" id="2.7.11.1"/>
    </reaction>
</comment>
<dbReference type="EC" id="2.7.11.1" evidence="1"/>
<accession>A0AAW1UJZ8</accession>
<dbReference type="InterPro" id="IPR006575">
    <property type="entry name" value="RWD_dom"/>
</dbReference>
<dbReference type="InterPro" id="IPR050339">
    <property type="entry name" value="CC_SR_Kinase"/>
</dbReference>
<dbReference type="PROSITE" id="PS00107">
    <property type="entry name" value="PROTEIN_KINASE_ATP"/>
    <property type="match status" value="1"/>
</dbReference>
<feature type="compositionally biased region" description="Acidic residues" evidence="13">
    <location>
        <begin position="156"/>
        <end position="165"/>
    </location>
</feature>
<keyword evidence="5" id="KW-0418">Kinase</keyword>
<feature type="active site" description="Proton acceptor" evidence="10">
    <location>
        <position position="753"/>
    </location>
</feature>
<dbReference type="GO" id="GO:0009893">
    <property type="term" value="P:positive regulation of metabolic process"/>
    <property type="evidence" value="ECO:0007669"/>
    <property type="project" value="UniProtKB-ARBA"/>
</dbReference>
<evidence type="ECO:0000256" key="11">
    <source>
        <dbReference type="PIRSR" id="PIRSR000660-2"/>
    </source>
</evidence>
<evidence type="ECO:0000256" key="2">
    <source>
        <dbReference type="ARBA" id="ARBA00022527"/>
    </source>
</evidence>
<dbReference type="Gene3D" id="3.30.930.10">
    <property type="entry name" value="Bira Bifunctional Protein, Domain 2"/>
    <property type="match status" value="1"/>
</dbReference>
<dbReference type="PROSITE" id="PS00108">
    <property type="entry name" value="PROTEIN_KINASE_ST"/>
    <property type="match status" value="1"/>
</dbReference>
<feature type="compositionally biased region" description="Basic and acidic residues" evidence="13">
    <location>
        <begin position="139"/>
        <end position="155"/>
    </location>
</feature>
<dbReference type="GO" id="GO:0000077">
    <property type="term" value="P:DNA damage checkpoint signaling"/>
    <property type="evidence" value="ECO:0007669"/>
    <property type="project" value="InterPro"/>
</dbReference>
<comment type="similarity">
    <text evidence="7">Belongs to the protein kinase superfamily. Ser/Thr protein kinase family. GCN2 subfamily.</text>
</comment>
<dbReference type="InterPro" id="IPR016255">
    <property type="entry name" value="Gcn2"/>
</dbReference>
<feature type="compositionally biased region" description="Basic and acidic residues" evidence="13">
    <location>
        <begin position="660"/>
        <end position="673"/>
    </location>
</feature>
<dbReference type="Pfam" id="PF13393">
    <property type="entry name" value="tRNA-synt_His"/>
    <property type="match status" value="1"/>
</dbReference>
<dbReference type="GO" id="GO:0005829">
    <property type="term" value="C:cytosol"/>
    <property type="evidence" value="ECO:0007669"/>
    <property type="project" value="TreeGrafter"/>
</dbReference>
<dbReference type="Proteomes" id="UP001431783">
    <property type="component" value="Unassembled WGS sequence"/>
</dbReference>
<name>A0AAW1UJZ8_9CUCU</name>
<dbReference type="Pfam" id="PF05773">
    <property type="entry name" value="RWD"/>
    <property type="match status" value="1"/>
</dbReference>
<dbReference type="InterPro" id="IPR008271">
    <property type="entry name" value="Ser/Thr_kinase_AS"/>
</dbReference>
<comment type="catalytic activity">
    <reaction evidence="9">
        <text>L-seryl-[protein] + ATP = O-phospho-L-seryl-[protein] + ADP + H(+)</text>
        <dbReference type="Rhea" id="RHEA:17989"/>
        <dbReference type="Rhea" id="RHEA-COMP:9863"/>
        <dbReference type="Rhea" id="RHEA-COMP:11604"/>
        <dbReference type="ChEBI" id="CHEBI:15378"/>
        <dbReference type="ChEBI" id="CHEBI:29999"/>
        <dbReference type="ChEBI" id="CHEBI:30616"/>
        <dbReference type="ChEBI" id="CHEBI:83421"/>
        <dbReference type="ChEBI" id="CHEBI:456216"/>
        <dbReference type="EC" id="2.7.11.1"/>
    </reaction>
</comment>
<evidence type="ECO:0000256" key="3">
    <source>
        <dbReference type="ARBA" id="ARBA00022679"/>
    </source>
</evidence>
<feature type="binding site" evidence="11 12">
    <location>
        <position position="549"/>
    </location>
    <ligand>
        <name>ATP</name>
        <dbReference type="ChEBI" id="CHEBI:30616"/>
    </ligand>
</feature>
<dbReference type="PANTHER" id="PTHR11042:SF136">
    <property type="entry name" value="EIF-2-ALPHA KINASE GCN2"/>
    <property type="match status" value="1"/>
</dbReference>
<evidence type="ECO:0000259" key="15">
    <source>
        <dbReference type="PROSITE" id="PS50908"/>
    </source>
</evidence>
<dbReference type="Pfam" id="PF00069">
    <property type="entry name" value="Pkinase"/>
    <property type="match status" value="3"/>
</dbReference>
<evidence type="ECO:0000259" key="14">
    <source>
        <dbReference type="PROSITE" id="PS50011"/>
    </source>
</evidence>
<dbReference type="CDD" id="cd14046">
    <property type="entry name" value="STKc_EIF2AK4_GCN2_rpt2"/>
    <property type="match status" value="1"/>
</dbReference>
<dbReference type="InterPro" id="IPR016135">
    <property type="entry name" value="UBQ-conjugating_enzyme/RWD"/>
</dbReference>
<feature type="binding site" evidence="11">
    <location>
        <begin position="526"/>
        <end position="534"/>
    </location>
    <ligand>
        <name>ATP</name>
        <dbReference type="ChEBI" id="CHEBI:30616"/>
    </ligand>
</feature>
<keyword evidence="4 11" id="KW-0547">Nucleotide-binding</keyword>
<evidence type="ECO:0000256" key="4">
    <source>
        <dbReference type="ARBA" id="ARBA00022741"/>
    </source>
</evidence>
<feature type="compositionally biased region" description="Basic and acidic residues" evidence="13">
    <location>
        <begin position="681"/>
        <end position="690"/>
    </location>
</feature>
<evidence type="ECO:0000256" key="13">
    <source>
        <dbReference type="SAM" id="MobiDB-lite"/>
    </source>
</evidence>
<sequence>MDDTPEARQRDELIVLNSIYHGEIVDLRTVNPDNWIPLDLLIHLKPQQGIQSSSFDNYVQVDLHIKCSSQYPNEVPEILLENGKGISQLLLNQLQSELIELAKSKVGNEIIYELCSCVQEFLHKHNKPASKSFYDQMVQRKESEKMQHEQSKEIKEDEQERENEEELNEIYLRIKEERYRTRRRSNSTSIEENDDGVSTNRRISNQSKPSNNSGECFCSHKPVEEIHFDLIGTRDILRGKCIKHSNDNRSTYTAMDKKTGENFIINEWIVDTSKFDDGIQYVKKQIRFIEQEFKSIIKLNHKNLSLYHNFTYNFNESLMTIHVLKEFTNGSSCYSLFRSSNNNTDIPYLKYIAQGVLEALDYLHQKNVVHRDLKDTCIYISDKGTVKVANYSIHRRLSDLTNNEQLATYGQKLDIYKFGVFILNLLQGFSLPNDGYTIPDSIPSDLYDLISKCLNNDDKIKYSASYLLDHPFMVHKPNLLCNFNEKFEESSQCDMDQNSDDWPTVTVRGSRYQSRIENEFEFIESIGEGAYGTVKKYKNKLDGRFYALKKIKLNHKKRKLNREIKSEVKLLSRLNHENVVRYYNSWIETSAEEYRPPSNATTSSLGAEDLTKVTESDKFTQNDNTENFAQSFKSEVVMITFDDKSQLKCEDETDDSDDYEDRKSGDSDSDGIRFENSTSNIDKEQNKSSDDEPPEIVIKDQYMYIQMEFCEKSTLKTAIDANLYQRKNRVQRLFREILEGLAHIHLQRVIHRDLKPANLFLDMKDHVKIGDFGLATTNLKSRLDDFTITRSAVDSLKDEANDETKTGHVGTYFYIAPEVNSKSKKAYYNEKVDIYSLGIILFEMCYRPPTTGMERSEILHNIRKKEIIFPEDYKGTLVEENESLLRWMLNHDPLKRPTSLELLESKLVPPRILEEKKVMDLIRYTISNSKTKEYKYLVSSCLDQNLSYTQDITFDRDIADKSSTKPFEIYYEYVRRVIVEVFRNHGGQNVSTPLFMPHSTHYTFFNTEDNYSRVMTRSGCVVSIPYDLRVPFARFIAWNNITLFRRYAMERVYRDIVYGCKPKEFSECAFDIVTPTSGSLMSDGEILFIVFEIISKLPIFQNEDVIIYLNHTKLLKSLLLHYGLKDDQYRNFIQAFSDIKGAKLKLSNLQNFLNEKGLSEFQIENLSSMLTSRFEPAKITTNFQMLTKKTNAAYSREAKKAIQDLKTIIEIARAMGVNFDIVISPGLLYNTQQFSGMICQFVCRPKTRKNKFRVLAAGGRYDEMVAHYKNLASKSSYGHTPPPSAVGISISLDIIVHAIDKLYASEESIRGQVDVMVCTSGSTCNLNEKLKILSNLSNSGLRWTLFEAGNEKEIEDLRQGLNIPQLIVIKDSDIDKVVVRSWEKKRFQQEKTFTIAELVEDLPKLIKGVPQPFVITSNVLTRSDSKVMWKSNRQTNML</sequence>
<dbReference type="PANTHER" id="PTHR11042">
    <property type="entry name" value="EUKARYOTIC TRANSLATION INITIATION FACTOR 2-ALPHA KINASE EIF2-ALPHA KINASE -RELATED"/>
    <property type="match status" value="1"/>
</dbReference>
<organism evidence="16 17">
    <name type="scientific">Henosepilachna vigintioctopunctata</name>
    <dbReference type="NCBI Taxonomy" id="420089"/>
    <lineage>
        <taxon>Eukaryota</taxon>
        <taxon>Metazoa</taxon>
        <taxon>Ecdysozoa</taxon>
        <taxon>Arthropoda</taxon>
        <taxon>Hexapoda</taxon>
        <taxon>Insecta</taxon>
        <taxon>Pterygota</taxon>
        <taxon>Neoptera</taxon>
        <taxon>Endopterygota</taxon>
        <taxon>Coleoptera</taxon>
        <taxon>Polyphaga</taxon>
        <taxon>Cucujiformia</taxon>
        <taxon>Coccinelloidea</taxon>
        <taxon>Coccinellidae</taxon>
        <taxon>Epilachninae</taxon>
        <taxon>Epilachnini</taxon>
        <taxon>Henosepilachna</taxon>
    </lineage>
</organism>
<evidence type="ECO:0000256" key="7">
    <source>
        <dbReference type="ARBA" id="ARBA00037982"/>
    </source>
</evidence>
<dbReference type="SUPFAM" id="SSF54495">
    <property type="entry name" value="UBC-like"/>
    <property type="match status" value="1"/>
</dbReference>
<dbReference type="PROSITE" id="PS50011">
    <property type="entry name" value="PROTEIN_KINASE_DOM"/>
    <property type="match status" value="2"/>
</dbReference>
<dbReference type="GO" id="GO:1990625">
    <property type="term" value="P:negative regulation of cytoplasmic translational initiation in response to stress"/>
    <property type="evidence" value="ECO:0007669"/>
    <property type="project" value="TreeGrafter"/>
</dbReference>
<evidence type="ECO:0000256" key="8">
    <source>
        <dbReference type="ARBA" id="ARBA00047899"/>
    </source>
</evidence>
<feature type="domain" description="Protein kinase" evidence="14">
    <location>
        <begin position="520"/>
        <end position="908"/>
    </location>
</feature>
<dbReference type="SUPFAM" id="SSF55681">
    <property type="entry name" value="Class II aaRS and biotin synthetases"/>
    <property type="match status" value="1"/>
</dbReference>
<evidence type="ECO:0000256" key="10">
    <source>
        <dbReference type="PIRSR" id="PIRSR000660-1"/>
    </source>
</evidence>
<dbReference type="PIRSF" id="PIRSF000660">
    <property type="entry name" value="Ser/Thr_PK_GCN2"/>
    <property type="match status" value="1"/>
</dbReference>
<keyword evidence="3" id="KW-0808">Transferase</keyword>
<feature type="region of interest" description="Disordered" evidence="13">
    <location>
        <begin position="182"/>
        <end position="214"/>
    </location>
</feature>
<reference evidence="16 17" key="1">
    <citation type="submission" date="2023-03" db="EMBL/GenBank/DDBJ databases">
        <title>Genome insight into feeding habits of ladybird beetles.</title>
        <authorList>
            <person name="Li H.-S."/>
            <person name="Huang Y.-H."/>
            <person name="Pang H."/>
        </authorList>
    </citation>
    <scope>NUCLEOTIDE SEQUENCE [LARGE SCALE GENOMIC DNA]</scope>
    <source>
        <strain evidence="16">SYSU_2023b</strain>
        <tissue evidence="16">Whole body</tissue>
    </source>
</reference>
<comment type="caution">
    <text evidence="16">The sequence shown here is derived from an EMBL/GenBank/DDBJ whole genome shotgun (WGS) entry which is preliminary data.</text>
</comment>
<dbReference type="InterPro" id="IPR000719">
    <property type="entry name" value="Prot_kinase_dom"/>
</dbReference>
<evidence type="ECO:0000256" key="6">
    <source>
        <dbReference type="ARBA" id="ARBA00022840"/>
    </source>
</evidence>
<evidence type="ECO:0000313" key="17">
    <source>
        <dbReference type="Proteomes" id="UP001431783"/>
    </source>
</evidence>
<feature type="domain" description="RWD" evidence="15">
    <location>
        <begin position="11"/>
        <end position="125"/>
    </location>
</feature>
<dbReference type="InterPro" id="IPR011009">
    <property type="entry name" value="Kinase-like_dom_sf"/>
</dbReference>
<proteinExistence type="inferred from homology"/>
<feature type="region of interest" description="Disordered" evidence="13">
    <location>
        <begin position="139"/>
        <end position="165"/>
    </location>
</feature>
<dbReference type="GO" id="GO:0005524">
    <property type="term" value="F:ATP binding"/>
    <property type="evidence" value="ECO:0007669"/>
    <property type="project" value="UniProtKB-UniRule"/>
</dbReference>
<feature type="compositionally biased region" description="Polar residues" evidence="13">
    <location>
        <begin position="196"/>
        <end position="214"/>
    </location>
</feature>
<dbReference type="SMART" id="SM00591">
    <property type="entry name" value="RWD"/>
    <property type="match status" value="1"/>
</dbReference>
<dbReference type="EMBL" id="JARQZJ010000092">
    <property type="protein sequence ID" value="KAK9883946.1"/>
    <property type="molecule type" value="Genomic_DNA"/>
</dbReference>
<dbReference type="InterPro" id="IPR045864">
    <property type="entry name" value="aa-tRNA-synth_II/BPL/LPL"/>
</dbReference>
<dbReference type="InterPro" id="IPR041715">
    <property type="entry name" value="HisRS-like_core"/>
</dbReference>
<feature type="region of interest" description="Disordered" evidence="13">
    <location>
        <begin position="594"/>
        <end position="625"/>
    </location>
</feature>
<evidence type="ECO:0000256" key="12">
    <source>
        <dbReference type="PROSITE-ProRule" id="PRU10141"/>
    </source>
</evidence>
<dbReference type="InterPro" id="IPR017441">
    <property type="entry name" value="Protein_kinase_ATP_BS"/>
</dbReference>
<evidence type="ECO:0000256" key="5">
    <source>
        <dbReference type="ARBA" id="ARBA00022777"/>
    </source>
</evidence>
<dbReference type="GO" id="GO:0004694">
    <property type="term" value="F:eukaryotic translation initiation factor 2alpha kinase activity"/>
    <property type="evidence" value="ECO:0007669"/>
    <property type="project" value="InterPro"/>
</dbReference>
<evidence type="ECO:0000313" key="16">
    <source>
        <dbReference type="EMBL" id="KAK9883946.1"/>
    </source>
</evidence>
<keyword evidence="2" id="KW-0723">Serine/threonine-protein kinase</keyword>
<evidence type="ECO:0000256" key="1">
    <source>
        <dbReference type="ARBA" id="ARBA00012513"/>
    </source>
</evidence>
<keyword evidence="6 11" id="KW-0067">ATP-binding</keyword>
<dbReference type="Gene3D" id="3.10.110.10">
    <property type="entry name" value="Ubiquitin Conjugating Enzyme"/>
    <property type="match status" value="1"/>
</dbReference>
<feature type="domain" description="Protein kinase" evidence="14">
    <location>
        <begin position="237"/>
        <end position="473"/>
    </location>
</feature>
<protein>
    <recommendedName>
        <fullName evidence="1">non-specific serine/threonine protein kinase</fullName>
        <ecNumber evidence="1">2.7.11.1</ecNumber>
    </recommendedName>
</protein>
<dbReference type="PROSITE" id="PS50908">
    <property type="entry name" value="RWD"/>
    <property type="match status" value="1"/>
</dbReference>
<dbReference type="GO" id="GO:0005634">
    <property type="term" value="C:nucleus"/>
    <property type="evidence" value="ECO:0007669"/>
    <property type="project" value="TreeGrafter"/>
</dbReference>
<dbReference type="SMART" id="SM00220">
    <property type="entry name" value="S_TKc"/>
    <property type="match status" value="1"/>
</dbReference>
<dbReference type="CDD" id="cd23823">
    <property type="entry name" value="RWD_GCN2"/>
    <property type="match status" value="1"/>
</dbReference>